<evidence type="ECO:0000256" key="1">
    <source>
        <dbReference type="SAM" id="MobiDB-lite"/>
    </source>
</evidence>
<reference evidence="2" key="2">
    <citation type="submission" date="2023-06" db="EMBL/GenBank/DDBJ databases">
        <authorList>
            <consortium name="Lawrence Berkeley National Laboratory"/>
            <person name="Haridas S."/>
            <person name="Hensen N."/>
            <person name="Bonometti L."/>
            <person name="Westerberg I."/>
            <person name="Brannstrom I.O."/>
            <person name="Guillou S."/>
            <person name="Cros-Aarteil S."/>
            <person name="Calhoun S."/>
            <person name="Kuo A."/>
            <person name="Mondo S."/>
            <person name="Pangilinan J."/>
            <person name="Riley R."/>
            <person name="Labutti K."/>
            <person name="Andreopoulos B."/>
            <person name="Lipzen A."/>
            <person name="Chen C."/>
            <person name="Yanf M."/>
            <person name="Daum C."/>
            <person name="Ng V."/>
            <person name="Clum A."/>
            <person name="Steindorff A."/>
            <person name="Ohm R."/>
            <person name="Martin F."/>
            <person name="Silar P."/>
            <person name="Natvig D."/>
            <person name="Lalanne C."/>
            <person name="Gautier V."/>
            <person name="Ament-Velasquez S.L."/>
            <person name="Kruys A."/>
            <person name="Hutchinson M.I."/>
            <person name="Powell A.J."/>
            <person name="Barry K."/>
            <person name="Miller A.N."/>
            <person name="Grigoriev I.V."/>
            <person name="Debuchy R."/>
            <person name="Gladieux P."/>
            <person name="Thoren M.H."/>
            <person name="Johannesson H."/>
        </authorList>
    </citation>
    <scope>NUCLEOTIDE SEQUENCE</scope>
    <source>
        <strain evidence="2">CBS 168.71</strain>
    </source>
</reference>
<feature type="region of interest" description="Disordered" evidence="1">
    <location>
        <begin position="1"/>
        <end position="25"/>
    </location>
</feature>
<dbReference type="InterPro" id="IPR011990">
    <property type="entry name" value="TPR-like_helical_dom_sf"/>
</dbReference>
<dbReference type="InterPro" id="IPR053137">
    <property type="entry name" value="NLR-like"/>
</dbReference>
<evidence type="ECO:0000313" key="3">
    <source>
        <dbReference type="Proteomes" id="UP001278766"/>
    </source>
</evidence>
<reference evidence="2" key="1">
    <citation type="journal article" date="2023" name="Mol. Phylogenet. Evol.">
        <title>Genome-scale phylogeny and comparative genomics of the fungal order Sordariales.</title>
        <authorList>
            <person name="Hensen N."/>
            <person name="Bonometti L."/>
            <person name="Westerberg I."/>
            <person name="Brannstrom I.O."/>
            <person name="Guillou S."/>
            <person name="Cros-Aarteil S."/>
            <person name="Calhoun S."/>
            <person name="Haridas S."/>
            <person name="Kuo A."/>
            <person name="Mondo S."/>
            <person name="Pangilinan J."/>
            <person name="Riley R."/>
            <person name="LaButti K."/>
            <person name="Andreopoulos B."/>
            <person name="Lipzen A."/>
            <person name="Chen C."/>
            <person name="Yan M."/>
            <person name="Daum C."/>
            <person name="Ng V."/>
            <person name="Clum A."/>
            <person name="Steindorff A."/>
            <person name="Ohm R.A."/>
            <person name="Martin F."/>
            <person name="Silar P."/>
            <person name="Natvig D.O."/>
            <person name="Lalanne C."/>
            <person name="Gautier V."/>
            <person name="Ament-Velasquez S.L."/>
            <person name="Kruys A."/>
            <person name="Hutchinson M.I."/>
            <person name="Powell A.J."/>
            <person name="Barry K."/>
            <person name="Miller A.N."/>
            <person name="Grigoriev I.V."/>
            <person name="Debuchy R."/>
            <person name="Gladieux P."/>
            <person name="Hiltunen Thoren M."/>
            <person name="Johannesson H."/>
        </authorList>
    </citation>
    <scope>NUCLEOTIDE SEQUENCE</scope>
    <source>
        <strain evidence="2">CBS 168.71</strain>
    </source>
</reference>
<dbReference type="Gene3D" id="1.25.40.10">
    <property type="entry name" value="Tetratricopeptide repeat domain"/>
    <property type="match status" value="1"/>
</dbReference>
<feature type="compositionally biased region" description="Polar residues" evidence="1">
    <location>
        <begin position="14"/>
        <end position="25"/>
    </location>
</feature>
<protein>
    <submittedName>
        <fullName evidence="2">Uncharacterized protein</fullName>
    </submittedName>
</protein>
<name>A0AAE0HPV0_9PEZI</name>
<dbReference type="PANTHER" id="PTHR46082">
    <property type="entry name" value="ATP/GTP-BINDING PROTEIN-RELATED"/>
    <property type="match status" value="1"/>
</dbReference>
<dbReference type="Pfam" id="PF13176">
    <property type="entry name" value="TPR_7"/>
    <property type="match status" value="1"/>
</dbReference>
<gene>
    <name evidence="2" type="ORF">B0H64DRAFT_369739</name>
</gene>
<keyword evidence="3" id="KW-1185">Reference proteome</keyword>
<comment type="caution">
    <text evidence="2">The sequence shown here is derived from an EMBL/GenBank/DDBJ whole genome shotgun (WGS) entry which is preliminary data.</text>
</comment>
<dbReference type="PANTHER" id="PTHR46082:SF6">
    <property type="entry name" value="AAA+ ATPASE DOMAIN-CONTAINING PROTEIN-RELATED"/>
    <property type="match status" value="1"/>
</dbReference>
<dbReference type="SUPFAM" id="SSF48452">
    <property type="entry name" value="TPR-like"/>
    <property type="match status" value="1"/>
</dbReference>
<dbReference type="GeneID" id="87839001"/>
<organism evidence="2 3">
    <name type="scientific">Chaetomium fimeti</name>
    <dbReference type="NCBI Taxonomy" id="1854472"/>
    <lineage>
        <taxon>Eukaryota</taxon>
        <taxon>Fungi</taxon>
        <taxon>Dikarya</taxon>
        <taxon>Ascomycota</taxon>
        <taxon>Pezizomycotina</taxon>
        <taxon>Sordariomycetes</taxon>
        <taxon>Sordariomycetidae</taxon>
        <taxon>Sordariales</taxon>
        <taxon>Chaetomiaceae</taxon>
        <taxon>Chaetomium</taxon>
    </lineage>
</organism>
<dbReference type="InterPro" id="IPR019734">
    <property type="entry name" value="TPR_rpt"/>
</dbReference>
<dbReference type="EMBL" id="JAUEPN010000001">
    <property type="protein sequence ID" value="KAK3300488.1"/>
    <property type="molecule type" value="Genomic_DNA"/>
</dbReference>
<dbReference type="AlphaFoldDB" id="A0AAE0HPV0"/>
<dbReference type="Proteomes" id="UP001278766">
    <property type="component" value="Unassembled WGS sequence"/>
</dbReference>
<accession>A0AAE0HPV0</accession>
<dbReference type="RefSeq" id="XP_062664002.1">
    <property type="nucleotide sequence ID" value="XM_062802053.1"/>
</dbReference>
<proteinExistence type="predicted"/>
<evidence type="ECO:0000313" key="2">
    <source>
        <dbReference type="EMBL" id="KAK3300488.1"/>
    </source>
</evidence>
<dbReference type="Pfam" id="PF13374">
    <property type="entry name" value="TPR_10"/>
    <property type="match status" value="1"/>
</dbReference>
<sequence>MKAGPRPNPEEPTISETTPVDNNPADTVESVAVANVFGRNWKTISGGTYGYLGSSPIIGFDPSNSKFQPFRTLRSKIGLALIYRGQGELVEAKDLGRQVTAHLFATLGHEHPATLASWNDLVWVYEKLGMLDAAEQDASIILRVSTEVLGGDHRLTLLASGNLASIYRCRGKLAEAAELGELVLFMRKTVLGKDHTDVLIAITDLALTYQKQGRYEDLRKLFRRGAGLDEEEPGPDLFARYGPGLLGSLTLAVISYAYWRHASK</sequence>